<accession>A0AAN6Z250</accession>
<dbReference type="Proteomes" id="UP001302602">
    <property type="component" value="Unassembled WGS sequence"/>
</dbReference>
<dbReference type="PANTHER" id="PTHR31087">
    <property type="match status" value="1"/>
</dbReference>
<evidence type="ECO:0000256" key="1">
    <source>
        <dbReference type="ARBA" id="ARBA00005437"/>
    </source>
</evidence>
<evidence type="ECO:0000313" key="2">
    <source>
        <dbReference type="EMBL" id="KAK4121224.1"/>
    </source>
</evidence>
<reference evidence="2" key="1">
    <citation type="journal article" date="2023" name="Mol. Phylogenet. Evol.">
        <title>Genome-scale phylogeny and comparative genomics of the fungal order Sordariales.</title>
        <authorList>
            <person name="Hensen N."/>
            <person name="Bonometti L."/>
            <person name="Westerberg I."/>
            <person name="Brannstrom I.O."/>
            <person name="Guillou S."/>
            <person name="Cros-Aarteil S."/>
            <person name="Calhoun S."/>
            <person name="Haridas S."/>
            <person name="Kuo A."/>
            <person name="Mondo S."/>
            <person name="Pangilinan J."/>
            <person name="Riley R."/>
            <person name="LaButti K."/>
            <person name="Andreopoulos B."/>
            <person name="Lipzen A."/>
            <person name="Chen C."/>
            <person name="Yan M."/>
            <person name="Daum C."/>
            <person name="Ng V."/>
            <person name="Clum A."/>
            <person name="Steindorff A."/>
            <person name="Ohm R.A."/>
            <person name="Martin F."/>
            <person name="Silar P."/>
            <person name="Natvig D.O."/>
            <person name="Lalanne C."/>
            <person name="Gautier V."/>
            <person name="Ament-Velasquez S.L."/>
            <person name="Kruys A."/>
            <person name="Hutchinson M.I."/>
            <person name="Powell A.J."/>
            <person name="Barry K."/>
            <person name="Miller A.N."/>
            <person name="Grigoriev I.V."/>
            <person name="Debuchy R."/>
            <person name="Gladieux P."/>
            <person name="Hiltunen Thoren M."/>
            <person name="Johannesson H."/>
        </authorList>
    </citation>
    <scope>NUCLEOTIDE SEQUENCE</scope>
    <source>
        <strain evidence="2">CBS 731.68</strain>
    </source>
</reference>
<organism evidence="2 3">
    <name type="scientific">Parathielavia appendiculata</name>
    <dbReference type="NCBI Taxonomy" id="2587402"/>
    <lineage>
        <taxon>Eukaryota</taxon>
        <taxon>Fungi</taxon>
        <taxon>Dikarya</taxon>
        <taxon>Ascomycota</taxon>
        <taxon>Pezizomycotina</taxon>
        <taxon>Sordariomycetes</taxon>
        <taxon>Sordariomycetidae</taxon>
        <taxon>Sordariales</taxon>
        <taxon>Chaetomiaceae</taxon>
        <taxon>Parathielavia</taxon>
    </lineage>
</organism>
<evidence type="ECO:0000313" key="3">
    <source>
        <dbReference type="Proteomes" id="UP001302602"/>
    </source>
</evidence>
<reference evidence="2" key="2">
    <citation type="submission" date="2023-05" db="EMBL/GenBank/DDBJ databases">
        <authorList>
            <consortium name="Lawrence Berkeley National Laboratory"/>
            <person name="Steindorff A."/>
            <person name="Hensen N."/>
            <person name="Bonometti L."/>
            <person name="Westerberg I."/>
            <person name="Brannstrom I.O."/>
            <person name="Guillou S."/>
            <person name="Cros-Aarteil S."/>
            <person name="Calhoun S."/>
            <person name="Haridas S."/>
            <person name="Kuo A."/>
            <person name="Mondo S."/>
            <person name="Pangilinan J."/>
            <person name="Riley R."/>
            <person name="Labutti K."/>
            <person name="Andreopoulos B."/>
            <person name="Lipzen A."/>
            <person name="Chen C."/>
            <person name="Yanf M."/>
            <person name="Daum C."/>
            <person name="Ng V."/>
            <person name="Clum A."/>
            <person name="Ohm R."/>
            <person name="Martin F."/>
            <person name="Silar P."/>
            <person name="Natvig D."/>
            <person name="Lalanne C."/>
            <person name="Gautier V."/>
            <person name="Ament-Velasquez S.L."/>
            <person name="Kruys A."/>
            <person name="Hutchinson M.I."/>
            <person name="Powell A.J."/>
            <person name="Barry K."/>
            <person name="Miller A.N."/>
            <person name="Grigoriev I.V."/>
            <person name="Debuchy R."/>
            <person name="Gladieux P."/>
            <person name="Thoren M.H."/>
            <person name="Johannesson H."/>
        </authorList>
    </citation>
    <scope>NUCLEOTIDE SEQUENCE</scope>
    <source>
        <strain evidence="2">CBS 731.68</strain>
    </source>
</reference>
<comment type="caution">
    <text evidence="2">The sequence shown here is derived from an EMBL/GenBank/DDBJ whole genome shotgun (WGS) entry which is preliminary data.</text>
</comment>
<dbReference type="EMBL" id="MU853234">
    <property type="protein sequence ID" value="KAK4121224.1"/>
    <property type="molecule type" value="Genomic_DNA"/>
</dbReference>
<gene>
    <name evidence="2" type="ORF">N657DRAFT_121224</name>
</gene>
<dbReference type="InterPro" id="IPR025659">
    <property type="entry name" value="Tubby-like_C"/>
</dbReference>
<keyword evidence="3" id="KW-1185">Reference proteome</keyword>
<dbReference type="SUPFAM" id="SSF54518">
    <property type="entry name" value="Tubby C-terminal domain-like"/>
    <property type="match status" value="1"/>
</dbReference>
<dbReference type="RefSeq" id="XP_062644995.1">
    <property type="nucleotide sequence ID" value="XM_062785820.1"/>
</dbReference>
<sequence>MNVKPKFPTAHARKKVNDATGRHLFDIIKESLHLHTTFSIQDESRKKELMEVKSEWSIAKTKANATFTTAHGTPVTLVMEGKWPGHSVDIVDKASGVSARARIERKMETVRQSFGEIAGQQTYHATVAPNVDTALIVAMCVCLDEEKEVGENNGRCCTIL</sequence>
<protein>
    <submittedName>
        <fullName evidence="2">Uncharacterized protein</fullName>
    </submittedName>
</protein>
<dbReference type="AlphaFoldDB" id="A0AAN6Z250"/>
<comment type="similarity">
    <text evidence="1">Belongs to the LOR family.</text>
</comment>
<dbReference type="PANTHER" id="PTHR31087:SF161">
    <property type="entry name" value="TUBBY C 2 FAMILY PROTEIN"/>
    <property type="match status" value="1"/>
</dbReference>
<dbReference type="InterPro" id="IPR038595">
    <property type="entry name" value="LOR_sf"/>
</dbReference>
<dbReference type="Pfam" id="PF04525">
    <property type="entry name" value="LOR"/>
    <property type="match status" value="1"/>
</dbReference>
<dbReference type="Gene3D" id="2.40.160.200">
    <property type="entry name" value="LURP1-related"/>
    <property type="match status" value="1"/>
</dbReference>
<dbReference type="GeneID" id="87822586"/>
<proteinExistence type="inferred from homology"/>
<dbReference type="InterPro" id="IPR007612">
    <property type="entry name" value="LOR"/>
</dbReference>
<name>A0AAN6Z250_9PEZI</name>